<sequence length="84" mass="8982">MNRNNAYSARGNHPPRMQPPHVGGKQQNYTAQGNYPQGMRRPPPVGAPPQNYPMSAPVDPEVAAISCIAVLTALCCCCLADNCC</sequence>
<organism evidence="2 3">
    <name type="scientific">Arabis nemorensis</name>
    <dbReference type="NCBI Taxonomy" id="586526"/>
    <lineage>
        <taxon>Eukaryota</taxon>
        <taxon>Viridiplantae</taxon>
        <taxon>Streptophyta</taxon>
        <taxon>Embryophyta</taxon>
        <taxon>Tracheophyta</taxon>
        <taxon>Spermatophyta</taxon>
        <taxon>Magnoliopsida</taxon>
        <taxon>eudicotyledons</taxon>
        <taxon>Gunneridae</taxon>
        <taxon>Pentapetalae</taxon>
        <taxon>rosids</taxon>
        <taxon>malvids</taxon>
        <taxon>Brassicales</taxon>
        <taxon>Brassicaceae</taxon>
        <taxon>Arabideae</taxon>
        <taxon>Arabis</taxon>
    </lineage>
</organism>
<proteinExistence type="predicted"/>
<keyword evidence="3" id="KW-1185">Reference proteome</keyword>
<evidence type="ECO:0000313" key="2">
    <source>
        <dbReference type="EMBL" id="VVB10510.1"/>
    </source>
</evidence>
<gene>
    <name evidence="2" type="ORF">ANE_LOCUS20954</name>
</gene>
<name>A0A565CAB0_9BRAS</name>
<evidence type="ECO:0000256" key="1">
    <source>
        <dbReference type="SAM" id="MobiDB-lite"/>
    </source>
</evidence>
<reference evidence="2" key="1">
    <citation type="submission" date="2019-07" db="EMBL/GenBank/DDBJ databases">
        <authorList>
            <person name="Dittberner H."/>
        </authorList>
    </citation>
    <scope>NUCLEOTIDE SEQUENCE [LARGE SCALE GENOMIC DNA]</scope>
</reference>
<feature type="compositionally biased region" description="Polar residues" evidence="1">
    <location>
        <begin position="25"/>
        <end position="35"/>
    </location>
</feature>
<dbReference type="Proteomes" id="UP000489600">
    <property type="component" value="Unassembled WGS sequence"/>
</dbReference>
<feature type="compositionally biased region" description="Pro residues" evidence="1">
    <location>
        <begin position="41"/>
        <end position="51"/>
    </location>
</feature>
<feature type="region of interest" description="Disordered" evidence="1">
    <location>
        <begin position="1"/>
        <end position="53"/>
    </location>
</feature>
<comment type="caution">
    <text evidence="2">The sequence shown here is derived from an EMBL/GenBank/DDBJ whole genome shotgun (WGS) entry which is preliminary data.</text>
</comment>
<protein>
    <recommendedName>
        <fullName evidence="4">Cysteine-rich transmembrane CYSTM domain-containing protein</fullName>
    </recommendedName>
</protein>
<dbReference type="AlphaFoldDB" id="A0A565CAB0"/>
<dbReference type="EMBL" id="CABITT030000007">
    <property type="protein sequence ID" value="VVB10510.1"/>
    <property type="molecule type" value="Genomic_DNA"/>
</dbReference>
<accession>A0A565CAB0</accession>
<evidence type="ECO:0000313" key="3">
    <source>
        <dbReference type="Proteomes" id="UP000489600"/>
    </source>
</evidence>
<evidence type="ECO:0008006" key="4">
    <source>
        <dbReference type="Google" id="ProtNLM"/>
    </source>
</evidence>